<keyword evidence="8 9" id="KW-0670">Pyruvate</keyword>
<dbReference type="Gene3D" id="2.40.40.20">
    <property type="match status" value="1"/>
</dbReference>
<dbReference type="GO" id="GO:0004068">
    <property type="term" value="F:aspartate 1-decarboxylase activity"/>
    <property type="evidence" value="ECO:0007669"/>
    <property type="project" value="UniProtKB-UniRule"/>
</dbReference>
<proteinExistence type="inferred from homology"/>
<dbReference type="PANTHER" id="PTHR21012:SF0">
    <property type="entry name" value="ASPARTATE 1-DECARBOXYLASE"/>
    <property type="match status" value="1"/>
</dbReference>
<evidence type="ECO:0000256" key="5">
    <source>
        <dbReference type="ARBA" id="ARBA00023145"/>
    </source>
</evidence>
<comment type="subunit">
    <text evidence="9">Heterooctamer of four alpha and four beta subunits.</text>
</comment>
<dbReference type="NCBIfam" id="TIGR00223">
    <property type="entry name" value="panD"/>
    <property type="match status" value="1"/>
</dbReference>
<feature type="active site" description="Proton donor" evidence="9 10">
    <location>
        <position position="58"/>
    </location>
</feature>
<dbReference type="PIRSF" id="PIRSF006246">
    <property type="entry name" value="Asp_decarbox"/>
    <property type="match status" value="1"/>
</dbReference>
<evidence type="ECO:0000256" key="4">
    <source>
        <dbReference type="ARBA" id="ARBA00022813"/>
    </source>
</evidence>
<evidence type="ECO:0000256" key="7">
    <source>
        <dbReference type="ARBA" id="ARBA00023270"/>
    </source>
</evidence>
<dbReference type="Proteomes" id="UP000242310">
    <property type="component" value="Unassembled WGS sequence"/>
</dbReference>
<dbReference type="RefSeq" id="WP_106588328.1">
    <property type="nucleotide sequence ID" value="NZ_PYAV01000005.1"/>
</dbReference>
<dbReference type="GO" id="GO:0015940">
    <property type="term" value="P:pantothenate biosynthetic process"/>
    <property type="evidence" value="ECO:0007669"/>
    <property type="project" value="UniProtKB-UniRule"/>
</dbReference>
<name>A0A2P8HLB9_9BACI</name>
<comment type="pathway">
    <text evidence="9">Cofactor biosynthesis; (R)-pantothenate biosynthesis; beta-alanine from L-aspartate: step 1/1.</text>
</comment>
<evidence type="ECO:0000256" key="13">
    <source>
        <dbReference type="PIRSR" id="PIRSR006246-5"/>
    </source>
</evidence>
<comment type="cofactor">
    <cofactor evidence="9 10">
        <name>pyruvate</name>
        <dbReference type="ChEBI" id="CHEBI:15361"/>
    </cofactor>
    <text evidence="9 10">Binds 1 pyruvoyl group covalently per subunit.</text>
</comment>
<accession>A0A2P8HLB9</accession>
<reference evidence="14 15" key="1">
    <citation type="submission" date="2018-03" db="EMBL/GenBank/DDBJ databases">
        <title>Genomic Encyclopedia of Type Strains, Phase III (KMG-III): the genomes of soil and plant-associated and newly described type strains.</title>
        <authorList>
            <person name="Whitman W."/>
        </authorList>
    </citation>
    <scope>NUCLEOTIDE SEQUENCE [LARGE SCALE GENOMIC DNA]</scope>
    <source>
        <strain evidence="14 15">CGMCC 1.07653</strain>
    </source>
</reference>
<feature type="binding site" evidence="9 11">
    <location>
        <begin position="73"/>
        <end position="75"/>
    </location>
    <ligand>
        <name>substrate</name>
    </ligand>
</feature>
<dbReference type="AlphaFoldDB" id="A0A2P8HLB9"/>
<dbReference type="Pfam" id="PF02261">
    <property type="entry name" value="Asp_decarbox"/>
    <property type="match status" value="1"/>
</dbReference>
<keyword evidence="6 9" id="KW-0456">Lyase</keyword>
<feature type="chain" id="PRO_5015219883" description="Aspartate 1-decarboxylase beta chain" evidence="9 13">
    <location>
        <begin position="1"/>
        <end position="24"/>
    </location>
</feature>
<feature type="chain" id="PRO_5015219882" description="Aspartate 1-decarboxylase alpha chain" evidence="9 13">
    <location>
        <begin position="25"/>
        <end position="136"/>
    </location>
</feature>
<comment type="PTM">
    <text evidence="9 12">Is synthesized initially as an inactive proenzyme, which is activated by self-cleavage at a specific serine bond to produce a beta-subunit with a hydroxyl group at its C-terminus and an alpha-subunit with a pyruvoyl group at its N-terminus.</text>
</comment>
<dbReference type="GO" id="GO:0005829">
    <property type="term" value="C:cytosol"/>
    <property type="evidence" value="ECO:0007669"/>
    <property type="project" value="TreeGrafter"/>
</dbReference>
<protein>
    <recommendedName>
        <fullName evidence="9">Aspartate 1-decarboxylase</fullName>
        <ecNumber evidence="9">4.1.1.11</ecNumber>
    </recommendedName>
    <alternativeName>
        <fullName evidence="9">Aspartate alpha-decarboxylase</fullName>
    </alternativeName>
    <component>
        <recommendedName>
            <fullName evidence="9">Aspartate 1-decarboxylase beta chain</fullName>
        </recommendedName>
    </component>
    <component>
        <recommendedName>
            <fullName evidence="9">Aspartate 1-decarboxylase alpha chain</fullName>
        </recommendedName>
    </component>
</protein>
<dbReference type="EC" id="4.1.1.11" evidence="9"/>
<feature type="binding site" evidence="9 11">
    <location>
        <position position="57"/>
    </location>
    <ligand>
        <name>substrate</name>
    </ligand>
</feature>
<dbReference type="OrthoDB" id="9803983at2"/>
<evidence type="ECO:0000313" key="14">
    <source>
        <dbReference type="EMBL" id="PSL47006.1"/>
    </source>
</evidence>
<keyword evidence="4 9" id="KW-0068">Autocatalytic cleavage</keyword>
<keyword evidence="5 9" id="KW-0865">Zymogen</keyword>
<evidence type="ECO:0000256" key="9">
    <source>
        <dbReference type="HAMAP-Rule" id="MF_00446"/>
    </source>
</evidence>
<keyword evidence="7 9" id="KW-0704">Schiff base</keyword>
<evidence type="ECO:0000313" key="15">
    <source>
        <dbReference type="Proteomes" id="UP000242310"/>
    </source>
</evidence>
<evidence type="ECO:0000256" key="11">
    <source>
        <dbReference type="PIRSR" id="PIRSR006246-2"/>
    </source>
</evidence>
<comment type="caution">
    <text evidence="14">The sequence shown here is derived from an EMBL/GenBank/DDBJ whole genome shotgun (WGS) entry which is preliminary data.</text>
</comment>
<comment type="catalytic activity">
    <reaction evidence="9">
        <text>L-aspartate + H(+) = beta-alanine + CO2</text>
        <dbReference type="Rhea" id="RHEA:19497"/>
        <dbReference type="ChEBI" id="CHEBI:15378"/>
        <dbReference type="ChEBI" id="CHEBI:16526"/>
        <dbReference type="ChEBI" id="CHEBI:29991"/>
        <dbReference type="ChEBI" id="CHEBI:57966"/>
        <dbReference type="EC" id="4.1.1.11"/>
    </reaction>
</comment>
<evidence type="ECO:0000256" key="10">
    <source>
        <dbReference type="PIRSR" id="PIRSR006246-1"/>
    </source>
</evidence>
<comment type="subcellular location">
    <subcellularLocation>
        <location evidence="9">Cytoplasm</location>
    </subcellularLocation>
</comment>
<dbReference type="InterPro" id="IPR009010">
    <property type="entry name" value="Asp_de-COase-like_dom_sf"/>
</dbReference>
<dbReference type="CDD" id="cd06919">
    <property type="entry name" value="Asp_decarbox"/>
    <property type="match status" value="1"/>
</dbReference>
<keyword evidence="1 9" id="KW-0963">Cytoplasm</keyword>
<evidence type="ECO:0000256" key="3">
    <source>
        <dbReference type="ARBA" id="ARBA00022793"/>
    </source>
</evidence>
<evidence type="ECO:0000256" key="2">
    <source>
        <dbReference type="ARBA" id="ARBA00022655"/>
    </source>
</evidence>
<evidence type="ECO:0000256" key="1">
    <source>
        <dbReference type="ARBA" id="ARBA00022490"/>
    </source>
</evidence>
<dbReference type="EMBL" id="PYAV01000005">
    <property type="protein sequence ID" value="PSL47006.1"/>
    <property type="molecule type" value="Genomic_DNA"/>
</dbReference>
<evidence type="ECO:0000256" key="6">
    <source>
        <dbReference type="ARBA" id="ARBA00023239"/>
    </source>
</evidence>
<feature type="modified residue" description="Pyruvic acid (Ser)" evidence="9 12">
    <location>
        <position position="25"/>
    </location>
</feature>
<keyword evidence="15" id="KW-1185">Reference proteome</keyword>
<organism evidence="14 15">
    <name type="scientific">Salsuginibacillus halophilus</name>
    <dbReference type="NCBI Taxonomy" id="517424"/>
    <lineage>
        <taxon>Bacteria</taxon>
        <taxon>Bacillati</taxon>
        <taxon>Bacillota</taxon>
        <taxon>Bacilli</taxon>
        <taxon>Bacillales</taxon>
        <taxon>Bacillaceae</taxon>
        <taxon>Salsuginibacillus</taxon>
    </lineage>
</organism>
<keyword evidence="3 9" id="KW-0210">Decarboxylase</keyword>
<comment type="function">
    <text evidence="9">Catalyzes the pyruvoyl-dependent decarboxylation of aspartate to produce beta-alanine.</text>
</comment>
<keyword evidence="2 9" id="KW-0566">Pantothenate biosynthesis</keyword>
<dbReference type="UniPathway" id="UPA00028">
    <property type="reaction ID" value="UER00002"/>
</dbReference>
<dbReference type="HAMAP" id="MF_00446">
    <property type="entry name" value="PanD"/>
    <property type="match status" value="1"/>
</dbReference>
<gene>
    <name evidence="9" type="primary">panD</name>
    <name evidence="14" type="ORF">B0H94_105161</name>
</gene>
<feature type="active site" description="Schiff-base intermediate with substrate; via pyruvic acid" evidence="9 10">
    <location>
        <position position="25"/>
    </location>
</feature>
<evidence type="ECO:0000256" key="8">
    <source>
        <dbReference type="ARBA" id="ARBA00023317"/>
    </source>
</evidence>
<sequence>MYVTMMKSKIHCAKVTEANLNYVGSITIDTDILDKVDLLPNEMVQVVNNTNGERLETYVIAGERGGRDFCLNGAAARRCQVGDEIIIIAYGQMERGEASEHEPKVIYMFDHNTNYEMLSGTENEPFRTKEEMTRLS</sequence>
<evidence type="ECO:0000256" key="12">
    <source>
        <dbReference type="PIRSR" id="PIRSR006246-3"/>
    </source>
</evidence>
<comment type="similarity">
    <text evidence="9">Belongs to the PanD family.</text>
</comment>
<dbReference type="InterPro" id="IPR003190">
    <property type="entry name" value="Asp_decarbox"/>
</dbReference>
<dbReference type="GO" id="GO:0006523">
    <property type="term" value="P:alanine biosynthetic process"/>
    <property type="evidence" value="ECO:0007669"/>
    <property type="project" value="InterPro"/>
</dbReference>
<dbReference type="PANTHER" id="PTHR21012">
    <property type="entry name" value="ASPARTATE 1-DECARBOXYLASE"/>
    <property type="match status" value="1"/>
</dbReference>
<dbReference type="SUPFAM" id="SSF50692">
    <property type="entry name" value="ADC-like"/>
    <property type="match status" value="1"/>
</dbReference>